<evidence type="ECO:0000256" key="1">
    <source>
        <dbReference type="SAM" id="Coils"/>
    </source>
</evidence>
<evidence type="ECO:0000313" key="3">
    <source>
        <dbReference type="EMBL" id="KAK0639018.1"/>
    </source>
</evidence>
<feature type="compositionally biased region" description="Acidic residues" evidence="2">
    <location>
        <begin position="243"/>
        <end position="261"/>
    </location>
</feature>
<keyword evidence="1" id="KW-0175">Coiled coil</keyword>
<dbReference type="AlphaFoldDB" id="A0AA39XRR2"/>
<protein>
    <submittedName>
        <fullName evidence="3">Uncharacterized protein</fullName>
    </submittedName>
</protein>
<evidence type="ECO:0000256" key="2">
    <source>
        <dbReference type="SAM" id="MobiDB-lite"/>
    </source>
</evidence>
<accession>A0AA39XRR2</accession>
<gene>
    <name evidence="3" type="ORF">B0T16DRAFT_462731</name>
</gene>
<reference evidence="3" key="1">
    <citation type="submission" date="2023-06" db="EMBL/GenBank/DDBJ databases">
        <title>Genome-scale phylogeny and comparative genomics of the fungal order Sordariales.</title>
        <authorList>
            <consortium name="Lawrence Berkeley National Laboratory"/>
            <person name="Hensen N."/>
            <person name="Bonometti L."/>
            <person name="Westerberg I."/>
            <person name="Brannstrom I.O."/>
            <person name="Guillou S."/>
            <person name="Cros-Aarteil S."/>
            <person name="Calhoun S."/>
            <person name="Haridas S."/>
            <person name="Kuo A."/>
            <person name="Mondo S."/>
            <person name="Pangilinan J."/>
            <person name="Riley R."/>
            <person name="Labutti K."/>
            <person name="Andreopoulos B."/>
            <person name="Lipzen A."/>
            <person name="Chen C."/>
            <person name="Yanf M."/>
            <person name="Daum C."/>
            <person name="Ng V."/>
            <person name="Clum A."/>
            <person name="Steindorff A."/>
            <person name="Ohm R."/>
            <person name="Martin F."/>
            <person name="Silar P."/>
            <person name="Natvig D."/>
            <person name="Lalanne C."/>
            <person name="Gautier V."/>
            <person name="Ament-Velasquez S.L."/>
            <person name="Kruys A."/>
            <person name="Hutchinson M.I."/>
            <person name="Powell A.J."/>
            <person name="Barry K."/>
            <person name="Miller A.N."/>
            <person name="Grigoriev I.V."/>
            <person name="Debuchy R."/>
            <person name="Gladieux P."/>
            <person name="Thoren M.H."/>
            <person name="Johannesson H."/>
        </authorList>
    </citation>
    <scope>NUCLEOTIDE SEQUENCE</scope>
    <source>
        <strain evidence="3">SMH2532-1</strain>
    </source>
</reference>
<proteinExistence type="predicted"/>
<keyword evidence="4" id="KW-1185">Reference proteome</keyword>
<comment type="caution">
    <text evidence="3">The sequence shown here is derived from an EMBL/GenBank/DDBJ whole genome shotgun (WGS) entry which is preliminary data.</text>
</comment>
<feature type="region of interest" description="Disordered" evidence="2">
    <location>
        <begin position="208"/>
        <end position="299"/>
    </location>
</feature>
<feature type="coiled-coil region" evidence="1">
    <location>
        <begin position="170"/>
        <end position="197"/>
    </location>
</feature>
<evidence type="ECO:0000313" key="4">
    <source>
        <dbReference type="Proteomes" id="UP001174936"/>
    </source>
</evidence>
<sequence length="299" mass="33946">MNTIVFDSSGHVSLWKDQVESMARACGCYREMTTRFGVFPKPLTVEATVLKMRFQTCWSILSETVSGPVWAYMRSLGYNKLLVFRDLDGAQWQPLPLRAEVPRMIEEVRAAKRTNYPTEEHFKKGIEWMRNILDTMIRSGDRQVCEIPPWALKGEPLQAFPKGLTRGPGNKDMRVVREKHEQELAQAETDARATMEEYKLQFVVALQPPVPMPGHPNMRGAQPPPPTPLQQTQQLPSRAGIVEIEDDESGSGDRDIDEEFPDVLGRGQGEGEEDEDEDEDEYGDEDDEEESEESESEAE</sequence>
<name>A0AA39XRR2_9PEZI</name>
<dbReference type="EMBL" id="JAULSV010000007">
    <property type="protein sequence ID" value="KAK0639018.1"/>
    <property type="molecule type" value="Genomic_DNA"/>
</dbReference>
<organism evidence="3 4">
    <name type="scientific">Cercophora newfieldiana</name>
    <dbReference type="NCBI Taxonomy" id="92897"/>
    <lineage>
        <taxon>Eukaryota</taxon>
        <taxon>Fungi</taxon>
        <taxon>Dikarya</taxon>
        <taxon>Ascomycota</taxon>
        <taxon>Pezizomycotina</taxon>
        <taxon>Sordariomycetes</taxon>
        <taxon>Sordariomycetidae</taxon>
        <taxon>Sordariales</taxon>
        <taxon>Lasiosphaeriaceae</taxon>
        <taxon>Cercophora</taxon>
    </lineage>
</organism>
<feature type="compositionally biased region" description="Acidic residues" evidence="2">
    <location>
        <begin position="270"/>
        <end position="299"/>
    </location>
</feature>
<dbReference type="Proteomes" id="UP001174936">
    <property type="component" value="Unassembled WGS sequence"/>
</dbReference>